<dbReference type="GO" id="GO:0019239">
    <property type="term" value="F:deaminase activity"/>
    <property type="evidence" value="ECO:0007669"/>
    <property type="project" value="TreeGrafter"/>
</dbReference>
<dbReference type="PANTHER" id="PTHR11803:SF58">
    <property type="entry name" value="PROTEIN HMF1-RELATED"/>
    <property type="match status" value="1"/>
</dbReference>
<dbReference type="Proteomes" id="UP000542674">
    <property type="component" value="Unassembled WGS sequence"/>
</dbReference>
<dbReference type="InterPro" id="IPR035959">
    <property type="entry name" value="RutC-like_sf"/>
</dbReference>
<dbReference type="RefSeq" id="WP_184670058.1">
    <property type="nucleotide sequence ID" value="NZ_BAABAI010000005.1"/>
</dbReference>
<evidence type="ECO:0000313" key="2">
    <source>
        <dbReference type="EMBL" id="MBB4966200.1"/>
    </source>
</evidence>
<evidence type="ECO:0000313" key="3">
    <source>
        <dbReference type="Proteomes" id="UP000542674"/>
    </source>
</evidence>
<keyword evidence="3" id="KW-1185">Reference proteome</keyword>
<proteinExistence type="inferred from homology"/>
<dbReference type="GO" id="GO:0005829">
    <property type="term" value="C:cytosol"/>
    <property type="evidence" value="ECO:0007669"/>
    <property type="project" value="TreeGrafter"/>
</dbReference>
<protein>
    <submittedName>
        <fullName evidence="2">Enamine deaminase RidA (YjgF/YER057c/UK114 family)</fullName>
    </submittedName>
</protein>
<dbReference type="CDD" id="cd00448">
    <property type="entry name" value="YjgF_YER057c_UK114_family"/>
    <property type="match status" value="1"/>
</dbReference>
<dbReference type="Pfam" id="PF01042">
    <property type="entry name" value="Ribonuc_L-PSP"/>
    <property type="match status" value="1"/>
</dbReference>
<dbReference type="InterPro" id="IPR006175">
    <property type="entry name" value="YjgF/YER057c/UK114"/>
</dbReference>
<dbReference type="EMBL" id="JACHJS010000001">
    <property type="protein sequence ID" value="MBB4966200.1"/>
    <property type="molecule type" value="Genomic_DNA"/>
</dbReference>
<reference evidence="2 3" key="1">
    <citation type="submission" date="2020-08" db="EMBL/GenBank/DDBJ databases">
        <title>Sequencing the genomes of 1000 actinobacteria strains.</title>
        <authorList>
            <person name="Klenk H.-P."/>
        </authorList>
    </citation>
    <scope>NUCLEOTIDE SEQUENCE [LARGE SCALE GENOMIC DNA]</scope>
    <source>
        <strain evidence="2 3">DSM 45084</strain>
    </source>
</reference>
<name>A0A7W7WWB9_9PSEU</name>
<organism evidence="2 3">
    <name type="scientific">Saccharothrix violaceirubra</name>
    <dbReference type="NCBI Taxonomy" id="413306"/>
    <lineage>
        <taxon>Bacteria</taxon>
        <taxon>Bacillati</taxon>
        <taxon>Actinomycetota</taxon>
        <taxon>Actinomycetes</taxon>
        <taxon>Pseudonocardiales</taxon>
        <taxon>Pseudonocardiaceae</taxon>
        <taxon>Saccharothrix</taxon>
    </lineage>
</organism>
<accession>A0A7W7WWB9</accession>
<dbReference type="Gene3D" id="3.30.1330.40">
    <property type="entry name" value="RutC-like"/>
    <property type="match status" value="1"/>
</dbReference>
<dbReference type="SUPFAM" id="SSF55298">
    <property type="entry name" value="YjgF-like"/>
    <property type="match status" value="1"/>
</dbReference>
<dbReference type="PANTHER" id="PTHR11803">
    <property type="entry name" value="2-IMINOBUTANOATE/2-IMINOPROPANOATE DEAMINASE RIDA"/>
    <property type="match status" value="1"/>
</dbReference>
<comment type="similarity">
    <text evidence="1">Belongs to the RutC family.</text>
</comment>
<comment type="caution">
    <text evidence="2">The sequence shown here is derived from an EMBL/GenBank/DDBJ whole genome shotgun (WGS) entry which is preliminary data.</text>
</comment>
<evidence type="ECO:0000256" key="1">
    <source>
        <dbReference type="ARBA" id="ARBA00010552"/>
    </source>
</evidence>
<sequence length="135" mass="13863">MTVTRINPPGLPQVEAYRQIAVATGSRTVYVAGQVAVEADGTLVAAGDLEGQVERCYLNIATALAGAGATFDDVAKVTIYIVDYTPDKLALYNAGVARAAEKLGVRPLAAGTLIGVTALASPDFLVEVDAVAVVD</sequence>
<dbReference type="AlphaFoldDB" id="A0A7W7WWB9"/>
<gene>
    <name evidence="2" type="ORF">F4559_003559</name>
</gene>